<keyword evidence="3" id="KW-0547">Nucleotide-binding</keyword>
<dbReference type="Pfam" id="PF00069">
    <property type="entry name" value="Pkinase"/>
    <property type="match status" value="1"/>
</dbReference>
<dbReference type="PROSITE" id="PS50011">
    <property type="entry name" value="PROTEIN_KINASE_DOM"/>
    <property type="match status" value="1"/>
</dbReference>
<evidence type="ECO:0000256" key="1">
    <source>
        <dbReference type="ARBA" id="ARBA00022527"/>
    </source>
</evidence>
<feature type="domain" description="Protein kinase" evidence="7">
    <location>
        <begin position="266"/>
        <end position="521"/>
    </location>
</feature>
<dbReference type="InterPro" id="IPR011009">
    <property type="entry name" value="Kinase-like_dom_sf"/>
</dbReference>
<dbReference type="InterPro" id="IPR000719">
    <property type="entry name" value="Prot_kinase_dom"/>
</dbReference>
<evidence type="ECO:0000256" key="5">
    <source>
        <dbReference type="ARBA" id="ARBA00022840"/>
    </source>
</evidence>
<dbReference type="PANTHER" id="PTHR24345">
    <property type="entry name" value="SERINE/THREONINE-PROTEIN KINASE PLK"/>
    <property type="match status" value="1"/>
</dbReference>
<name>A0A078KZ24_9GAMM</name>
<keyword evidence="9" id="KW-1185">Reference proteome</keyword>
<proteinExistence type="predicted"/>
<feature type="region of interest" description="Disordered" evidence="6">
    <location>
        <begin position="578"/>
        <end position="634"/>
    </location>
</feature>
<dbReference type="PROSITE" id="PS00108">
    <property type="entry name" value="PROTEIN_KINASE_ST"/>
    <property type="match status" value="1"/>
</dbReference>
<evidence type="ECO:0000313" key="9">
    <source>
        <dbReference type="Proteomes" id="UP000044071"/>
    </source>
</evidence>
<evidence type="ECO:0000259" key="7">
    <source>
        <dbReference type="PROSITE" id="PS50011"/>
    </source>
</evidence>
<dbReference type="eggNOG" id="ENOG5030JST">
    <property type="taxonomic scope" value="Bacteria"/>
</dbReference>
<dbReference type="STRING" id="1034943.BN59_01227"/>
<organism evidence="8 9">
    <name type="scientific">Legionella massiliensis</name>
    <dbReference type="NCBI Taxonomy" id="1034943"/>
    <lineage>
        <taxon>Bacteria</taxon>
        <taxon>Pseudomonadati</taxon>
        <taxon>Pseudomonadota</taxon>
        <taxon>Gammaproteobacteria</taxon>
        <taxon>Legionellales</taxon>
        <taxon>Legionellaceae</taxon>
        <taxon>Legionella</taxon>
    </lineage>
</organism>
<feature type="compositionally biased region" description="Acidic residues" evidence="6">
    <location>
        <begin position="603"/>
        <end position="623"/>
    </location>
</feature>
<evidence type="ECO:0000256" key="6">
    <source>
        <dbReference type="SAM" id="MobiDB-lite"/>
    </source>
</evidence>
<dbReference type="Gene3D" id="1.10.510.10">
    <property type="entry name" value="Transferase(Phosphotransferase) domain 1"/>
    <property type="match status" value="1"/>
</dbReference>
<dbReference type="SUPFAM" id="SSF56112">
    <property type="entry name" value="Protein kinase-like (PK-like)"/>
    <property type="match status" value="1"/>
</dbReference>
<keyword evidence="2" id="KW-0808">Transferase</keyword>
<dbReference type="EMBL" id="CCSB01000001">
    <property type="protein sequence ID" value="CDZ76948.1"/>
    <property type="molecule type" value="Genomic_DNA"/>
</dbReference>
<protein>
    <submittedName>
        <fullName evidence="8">Protein kinase domain protein</fullName>
    </submittedName>
</protein>
<keyword evidence="4 8" id="KW-0418">Kinase</keyword>
<accession>A0A078KZ24</accession>
<dbReference type="AlphaFoldDB" id="A0A078KZ24"/>
<dbReference type="OrthoDB" id="5634485at2"/>
<feature type="compositionally biased region" description="Polar residues" evidence="6">
    <location>
        <begin position="589"/>
        <end position="602"/>
    </location>
</feature>
<evidence type="ECO:0000256" key="2">
    <source>
        <dbReference type="ARBA" id="ARBA00022679"/>
    </source>
</evidence>
<dbReference type="PANTHER" id="PTHR24345:SF0">
    <property type="entry name" value="CELL CYCLE SERINE_THREONINE-PROTEIN KINASE CDC5_MSD2"/>
    <property type="match status" value="1"/>
</dbReference>
<dbReference type="RefSeq" id="WP_043873371.1">
    <property type="nucleotide sequence ID" value="NZ_CCVW01000001.1"/>
</dbReference>
<keyword evidence="1" id="KW-0723">Serine/threonine-protein kinase</keyword>
<dbReference type="Proteomes" id="UP000044071">
    <property type="component" value="Unassembled WGS sequence"/>
</dbReference>
<dbReference type="SMART" id="SM00220">
    <property type="entry name" value="S_TKc"/>
    <property type="match status" value="1"/>
</dbReference>
<gene>
    <name evidence="8" type="ORF">BN59_01227</name>
</gene>
<evidence type="ECO:0000313" key="8">
    <source>
        <dbReference type="EMBL" id="CDZ76948.1"/>
    </source>
</evidence>
<dbReference type="InterPro" id="IPR008271">
    <property type="entry name" value="Ser/Thr_kinase_AS"/>
</dbReference>
<evidence type="ECO:0000256" key="3">
    <source>
        <dbReference type="ARBA" id="ARBA00022741"/>
    </source>
</evidence>
<evidence type="ECO:0000256" key="4">
    <source>
        <dbReference type="ARBA" id="ARBA00022777"/>
    </source>
</evidence>
<reference evidence="8 9" key="1">
    <citation type="submission" date="2014-06" db="EMBL/GenBank/DDBJ databases">
        <authorList>
            <person name="Urmite Genomes Urmite Genomes"/>
        </authorList>
    </citation>
    <scope>NUCLEOTIDE SEQUENCE [LARGE SCALE GENOMIC DNA]</scope>
</reference>
<dbReference type="GO" id="GO:0004674">
    <property type="term" value="F:protein serine/threonine kinase activity"/>
    <property type="evidence" value="ECO:0007669"/>
    <property type="project" value="UniProtKB-KW"/>
</dbReference>
<sequence length="634" mass="71780">MLVSVQNPRSDPRIEKLNIKIQMYNEISEDLPYEKKLTQKALLLEEINYMANFFKNKIKDSKMSAHTVFGLYGLYEFPGISREIASLSGIDTAAYNSEIQLIQLSKAREKIEDVFEAIQRRGPYTKDDTFNEVFNAFETLSLQKLDADGSQAQQEAYYYNLIKFKEFLLNKLAFETPEPSSNTEHFQKMLASVNYELQACILSIPHLKREYTEQLYSEETLMTLSSKIESFTLVQLRQANALLRSNPPTEENISELRQLLFADSPHIQLTRLGGANNANWKISDELTGREYLLRAADPVPNQAALRQLSLGPMQQFFAKDYLSTIPELAENPCSISISEFIPDGDLYTQRSNMGEAPDPNELTRQAINTISQLTQIGQHLLASNCAHTDIKLTNFLIRDGQVKISDTKGILKCNENKRFRTLEVTTKIYAPPEARPQEGYSGEAFMSYQIGLALYDYLVQPPSTSPAWSEKHPLDYSHPYFSTPQGETMQGLISSMTDPNPENRLSLSEAQETLGLIQDFIMEQAPAPVDLDLPELPVVPDALPYDFLPGLPFEAEHDATQIFQRFEEFSRVERVIEADDPSDAPVETENVTAEISQPISGTNEEEPAAVKDADEEENEEEENEKNSSNSLRMR</sequence>
<keyword evidence="5" id="KW-0067">ATP-binding</keyword>
<dbReference type="GO" id="GO:0005524">
    <property type="term" value="F:ATP binding"/>
    <property type="evidence" value="ECO:0007669"/>
    <property type="project" value="UniProtKB-KW"/>
</dbReference>